<reference evidence="5" key="1">
    <citation type="submission" date="2020-03" db="EMBL/GenBank/DDBJ databases">
        <title>A transcriptome and proteome of the tick Rhipicephalus microplus shaped by the genetic composition of its hosts and developmental stage.</title>
        <authorList>
            <person name="Garcia G.R."/>
            <person name="Ribeiro J.M.C."/>
            <person name="Maruyama S.R."/>
            <person name="Gardinasse L.G."/>
            <person name="Nelson K."/>
            <person name="Ferreira B.R."/>
            <person name="Andrade T.G."/>
            <person name="Santos I.K.F.M."/>
        </authorList>
    </citation>
    <scope>NUCLEOTIDE SEQUENCE</scope>
    <source>
        <strain evidence="5">NSGR</strain>
        <tissue evidence="5">Salivary glands</tissue>
    </source>
</reference>
<name>A0A6G5A8H2_RHIMP</name>
<dbReference type="PROSITE" id="PS50279">
    <property type="entry name" value="BPTI_KUNITZ_2"/>
    <property type="match status" value="1"/>
</dbReference>
<keyword evidence="3" id="KW-0812">Transmembrane</keyword>
<dbReference type="InterPro" id="IPR050098">
    <property type="entry name" value="TFPI/VKTCI-like"/>
</dbReference>
<keyword evidence="2" id="KW-0722">Serine protease inhibitor</keyword>
<evidence type="ECO:0000256" key="1">
    <source>
        <dbReference type="ARBA" id="ARBA00022690"/>
    </source>
</evidence>
<evidence type="ECO:0000256" key="2">
    <source>
        <dbReference type="ARBA" id="ARBA00022900"/>
    </source>
</evidence>
<dbReference type="PROSITE" id="PS00280">
    <property type="entry name" value="BPTI_KUNITZ_1"/>
    <property type="match status" value="1"/>
</dbReference>
<organism evidence="5">
    <name type="scientific">Rhipicephalus microplus</name>
    <name type="common">Cattle tick</name>
    <name type="synonym">Boophilus microplus</name>
    <dbReference type="NCBI Taxonomy" id="6941"/>
    <lineage>
        <taxon>Eukaryota</taxon>
        <taxon>Metazoa</taxon>
        <taxon>Ecdysozoa</taxon>
        <taxon>Arthropoda</taxon>
        <taxon>Chelicerata</taxon>
        <taxon>Arachnida</taxon>
        <taxon>Acari</taxon>
        <taxon>Parasitiformes</taxon>
        <taxon>Ixodida</taxon>
        <taxon>Ixodoidea</taxon>
        <taxon>Ixodidae</taxon>
        <taxon>Rhipicephalinae</taxon>
        <taxon>Rhipicephalus</taxon>
        <taxon>Boophilus</taxon>
    </lineage>
</organism>
<feature type="domain" description="BPTI/Kunitz inhibitor" evidence="4">
    <location>
        <begin position="111"/>
        <end position="163"/>
    </location>
</feature>
<evidence type="ECO:0000256" key="3">
    <source>
        <dbReference type="SAM" id="Phobius"/>
    </source>
</evidence>
<dbReference type="Pfam" id="PF00014">
    <property type="entry name" value="Kunitz_BPTI"/>
    <property type="match status" value="1"/>
</dbReference>
<dbReference type="InterPro" id="IPR036880">
    <property type="entry name" value="Kunitz_BPTI_sf"/>
</dbReference>
<dbReference type="InterPro" id="IPR002223">
    <property type="entry name" value="Kunitz_BPTI"/>
</dbReference>
<dbReference type="SMART" id="SM00131">
    <property type="entry name" value="KU"/>
    <property type="match status" value="1"/>
</dbReference>
<keyword evidence="3" id="KW-1133">Transmembrane helix</keyword>
<accession>A0A6G5A8H2</accession>
<proteinExistence type="predicted"/>
<dbReference type="Gene3D" id="4.10.410.10">
    <property type="entry name" value="Pancreatic trypsin inhibitor Kunitz domain"/>
    <property type="match status" value="1"/>
</dbReference>
<feature type="transmembrane region" description="Helical" evidence="3">
    <location>
        <begin position="24"/>
        <end position="47"/>
    </location>
</feature>
<evidence type="ECO:0000259" key="4">
    <source>
        <dbReference type="PROSITE" id="PS50279"/>
    </source>
</evidence>
<dbReference type="InterPro" id="IPR020901">
    <property type="entry name" value="Prtase_inh_Kunz-CS"/>
</dbReference>
<protein>
    <submittedName>
        <fullName evidence="5">Putative bovine pancreatic trypsin inhibitor</fullName>
    </submittedName>
</protein>
<keyword evidence="3" id="KW-0472">Membrane</keyword>
<keyword evidence="1" id="KW-0646">Protease inhibitor</keyword>
<dbReference type="EMBL" id="GIKN01004635">
    <property type="protein sequence ID" value="NIE46908.1"/>
    <property type="molecule type" value="Transcribed_RNA"/>
</dbReference>
<sequence>MGIGGTLAAQRSSSHFRHLYKMRLFVYNLVTLFVTSSVDFAVATAAADSSSEECRTYTNFFNINPNARWYCYNARTHICEPVEGKSVNAGKRNCFPTVELCYWHCRAHSDCLLPRESGKSCGNKKELAYYFDSANQTCTLFLYNGCGGNFNRFASLHECHVICRGNPCVTPLEFNPEYCDEKMTFHYYSQFSGKCATNQHCNRLGTNYKTKTDCEEACILKKKP</sequence>
<dbReference type="PANTHER" id="PTHR10083">
    <property type="entry name" value="KUNITZ-TYPE PROTEASE INHIBITOR-RELATED"/>
    <property type="match status" value="1"/>
</dbReference>
<dbReference type="GO" id="GO:0004867">
    <property type="term" value="F:serine-type endopeptidase inhibitor activity"/>
    <property type="evidence" value="ECO:0007669"/>
    <property type="project" value="UniProtKB-KW"/>
</dbReference>
<dbReference type="PRINTS" id="PR00759">
    <property type="entry name" value="BASICPTASE"/>
</dbReference>
<evidence type="ECO:0000313" key="5">
    <source>
        <dbReference type="EMBL" id="NIE46908.1"/>
    </source>
</evidence>
<dbReference type="AlphaFoldDB" id="A0A6G5A8H2"/>
<dbReference type="SUPFAM" id="SSF57362">
    <property type="entry name" value="BPTI-like"/>
    <property type="match status" value="2"/>
</dbReference>